<keyword evidence="2" id="KW-1185">Reference proteome</keyword>
<organism evidence="1 2">
    <name type="scientific">Alcanivorax jadensis T9</name>
    <dbReference type="NCBI Taxonomy" id="1177181"/>
    <lineage>
        <taxon>Bacteria</taxon>
        <taxon>Pseudomonadati</taxon>
        <taxon>Pseudomonadota</taxon>
        <taxon>Gammaproteobacteria</taxon>
        <taxon>Oceanospirillales</taxon>
        <taxon>Alcanivoracaceae</taxon>
        <taxon>Alcanivorax</taxon>
    </lineage>
</organism>
<gene>
    <name evidence="1" type="ORF">T9A_00483</name>
</gene>
<evidence type="ECO:0000313" key="1">
    <source>
        <dbReference type="EMBL" id="KGD62192.1"/>
    </source>
</evidence>
<proteinExistence type="predicted"/>
<evidence type="ECO:0000313" key="2">
    <source>
        <dbReference type="Proteomes" id="UP000029443"/>
    </source>
</evidence>
<protein>
    <submittedName>
        <fullName evidence="1">Uncharacterized protein</fullName>
    </submittedName>
</protein>
<dbReference type="InterPro" id="IPR011856">
    <property type="entry name" value="tRNA_endonuc-like_dom_sf"/>
</dbReference>
<sequence length="383" mass="44397">MFVNEAEMQRKLSEYARKFGGFSEIVEDHDFYKGTSLEEDLIIDAYDYCLESLYETVLITEEENISLFKKEQLKPDFLLFDPGFEKFVIVELKNEKNATRQAGTELGAYANAIKTHFPMIADTDVVFIVISSEWPTLLKNYLFNEIFWHKKKILCLRPILIESDFLRLECLPPNILFTNKLQTKFRSNSFSGMQYCIYGKGIHQGDPIEELDKHILQVKASFERIIRKSQQKNSHGFAFLWKDLRNGTLARYSVTFVDINPFEKFHRQTIEIENDFSEKLYRCISEWGASGMTGTAIESMRSGGYFLDSIANPAPEGAHSWEILKEFMLERSKLISFKPFGIIADLYEEHLSRVYAENGSGLQYDDPHFGLAFTEEIMVKEVL</sequence>
<dbReference type="RefSeq" id="WP_035244887.1">
    <property type="nucleotide sequence ID" value="NZ_ARXU01000002.1"/>
</dbReference>
<reference evidence="1 2" key="1">
    <citation type="submission" date="2012-09" db="EMBL/GenBank/DDBJ databases">
        <title>Genome Sequence of alkane-degrading Bacterium Alcanivorax jadensis T9.</title>
        <authorList>
            <person name="Lai Q."/>
            <person name="Shao Z."/>
        </authorList>
    </citation>
    <scope>NUCLEOTIDE SEQUENCE [LARGE SCALE GENOMIC DNA]</scope>
    <source>
        <strain evidence="1 2">T9</strain>
    </source>
</reference>
<name>A0ABR4WF38_9GAMM</name>
<accession>A0ABR4WF38</accession>
<dbReference type="EMBL" id="ARXU01000002">
    <property type="protein sequence ID" value="KGD62192.1"/>
    <property type="molecule type" value="Genomic_DNA"/>
</dbReference>
<dbReference type="Proteomes" id="UP000029443">
    <property type="component" value="Unassembled WGS sequence"/>
</dbReference>
<dbReference type="Gene3D" id="3.40.1350.10">
    <property type="match status" value="1"/>
</dbReference>
<comment type="caution">
    <text evidence="1">The sequence shown here is derived from an EMBL/GenBank/DDBJ whole genome shotgun (WGS) entry which is preliminary data.</text>
</comment>